<keyword evidence="2" id="KW-1185">Reference proteome</keyword>
<protein>
    <submittedName>
        <fullName evidence="1">Uncharacterized protein</fullName>
    </submittedName>
</protein>
<comment type="caution">
    <text evidence="1">The sequence shown here is derived from an EMBL/GenBank/DDBJ whole genome shotgun (WGS) entry which is preliminary data.</text>
</comment>
<dbReference type="EMBL" id="JASBWR010000076">
    <property type="protein sequence ID" value="KAJ9098485.1"/>
    <property type="molecule type" value="Genomic_DNA"/>
</dbReference>
<evidence type="ECO:0000313" key="1">
    <source>
        <dbReference type="EMBL" id="KAJ9098485.1"/>
    </source>
</evidence>
<organism evidence="1 2">
    <name type="scientific">Naganishia cerealis</name>
    <dbReference type="NCBI Taxonomy" id="610337"/>
    <lineage>
        <taxon>Eukaryota</taxon>
        <taxon>Fungi</taxon>
        <taxon>Dikarya</taxon>
        <taxon>Basidiomycota</taxon>
        <taxon>Agaricomycotina</taxon>
        <taxon>Tremellomycetes</taxon>
        <taxon>Filobasidiales</taxon>
        <taxon>Filobasidiaceae</taxon>
        <taxon>Naganishia</taxon>
    </lineage>
</organism>
<sequence length="377" mass="42414">MTLAAGMGGEHQEPITQQMSTDHIHLPLVLDPTLHHSDPTLHHSDPTLHNEEQPLTGPPVDYMAHHYQRVLLGEESPSPGASHSSYNMPPHMQNNPGESSYGSPSLPAFPLLPTSTLSHPTLDQMTDGTTIPPPPPIEAHDLETLVARINFHGAEHGYAVRKCQSRYKEGPNGTKVCERTYLVCDKSGKHRDTHGYMNVQKGGEGRKRRTKDGAPLPAATKRIDCPFKLYARAVDGVWKWEGRCIKHNHAPAIGVESRLHRKLNPTQTVQASEWLDQGVRPHQVLLQLQELAAQRNEPCYASIKEIYNLKRLLNSYRRRGRDVDEQVVDPQLPMDVHNPQEMSHEMSHEMPPHEMTPHDLPHEMPQEMTLEQAHIGI</sequence>
<gene>
    <name evidence="1" type="ORF">QFC19_006352</name>
</gene>
<name>A0ACC2VGG1_9TREE</name>
<reference evidence="1" key="1">
    <citation type="submission" date="2023-04" db="EMBL/GenBank/DDBJ databases">
        <title>Draft Genome sequencing of Naganishia species isolated from polar environments using Oxford Nanopore Technology.</title>
        <authorList>
            <person name="Leo P."/>
            <person name="Venkateswaran K."/>
        </authorList>
    </citation>
    <scope>NUCLEOTIDE SEQUENCE</scope>
    <source>
        <strain evidence="1">MNA-CCFEE 5261</strain>
    </source>
</reference>
<dbReference type="Proteomes" id="UP001241377">
    <property type="component" value="Unassembled WGS sequence"/>
</dbReference>
<proteinExistence type="predicted"/>
<evidence type="ECO:0000313" key="2">
    <source>
        <dbReference type="Proteomes" id="UP001241377"/>
    </source>
</evidence>
<accession>A0ACC2VGG1</accession>